<dbReference type="HAMAP" id="MF_00340">
    <property type="entry name" value="Ribosomal_bL32"/>
    <property type="match status" value="1"/>
</dbReference>
<name>A0A1Z1MNZ2_9FLOR</name>
<keyword evidence="6" id="KW-0934">Plastid</keyword>
<evidence type="ECO:0000256" key="1">
    <source>
        <dbReference type="ARBA" id="ARBA00008560"/>
    </source>
</evidence>
<dbReference type="InterPro" id="IPR002677">
    <property type="entry name" value="Ribosomal_bL32"/>
</dbReference>
<dbReference type="PANTHER" id="PTHR36083">
    <property type="entry name" value="50S RIBOSOMAL PROTEIN L32, CHLOROPLASTIC"/>
    <property type="match status" value="1"/>
</dbReference>
<comment type="similarity">
    <text evidence="1 5">Belongs to the bacterial ribosomal protein bL32 family.</text>
</comment>
<proteinExistence type="inferred from homology"/>
<dbReference type="Pfam" id="PF01783">
    <property type="entry name" value="Ribosomal_L32p"/>
    <property type="match status" value="1"/>
</dbReference>
<evidence type="ECO:0000256" key="3">
    <source>
        <dbReference type="ARBA" id="ARBA00023274"/>
    </source>
</evidence>
<evidence type="ECO:0000256" key="5">
    <source>
        <dbReference type="HAMAP-Rule" id="MF_00340"/>
    </source>
</evidence>
<gene>
    <name evidence="5 6" type="primary">rpl32</name>
</gene>
<keyword evidence="3 5" id="KW-0687">Ribonucleoprotein</keyword>
<evidence type="ECO:0000313" key="6">
    <source>
        <dbReference type="EMBL" id="ARW67562.1"/>
    </source>
</evidence>
<sequence>MAVPKKKTSKSKSRIRKACWKNKAYFISQKSFALAQSVLSDKSVSFVYDKSIENEIDN</sequence>
<keyword evidence="6" id="KW-0150">Chloroplast</keyword>
<dbReference type="GO" id="GO:0003735">
    <property type="term" value="F:structural constituent of ribosome"/>
    <property type="evidence" value="ECO:0007669"/>
    <property type="project" value="InterPro"/>
</dbReference>
<organism evidence="6">
    <name type="scientific">Lophocladia kuetzingii</name>
    <dbReference type="NCBI Taxonomy" id="675577"/>
    <lineage>
        <taxon>Eukaryota</taxon>
        <taxon>Rhodophyta</taxon>
        <taxon>Florideophyceae</taxon>
        <taxon>Rhodymeniophycidae</taxon>
        <taxon>Ceramiales</taxon>
        <taxon>Rhodomelaceae</taxon>
        <taxon>Lophothalieae</taxon>
        <taxon>Lophocladia</taxon>
    </lineage>
</organism>
<evidence type="ECO:0000256" key="2">
    <source>
        <dbReference type="ARBA" id="ARBA00022980"/>
    </source>
</evidence>
<dbReference type="AlphaFoldDB" id="A0A1Z1MNZ2"/>
<keyword evidence="2 5" id="KW-0689">Ribosomal protein</keyword>
<dbReference type="GO" id="GO:0015934">
    <property type="term" value="C:large ribosomal subunit"/>
    <property type="evidence" value="ECO:0007669"/>
    <property type="project" value="InterPro"/>
</dbReference>
<dbReference type="GO" id="GO:0006412">
    <property type="term" value="P:translation"/>
    <property type="evidence" value="ECO:0007669"/>
    <property type="project" value="UniProtKB-UniRule"/>
</dbReference>
<dbReference type="SUPFAM" id="SSF57829">
    <property type="entry name" value="Zn-binding ribosomal proteins"/>
    <property type="match status" value="1"/>
</dbReference>
<dbReference type="EMBL" id="MF101448">
    <property type="protein sequence ID" value="ARW67562.1"/>
    <property type="molecule type" value="Genomic_DNA"/>
</dbReference>
<dbReference type="RefSeq" id="YP_009398376.1">
    <property type="nucleotide sequence ID" value="NC_035292.1"/>
</dbReference>
<protein>
    <recommendedName>
        <fullName evidence="4 5">Large ribosomal subunit protein bL32c</fullName>
    </recommendedName>
</protein>
<evidence type="ECO:0000256" key="4">
    <source>
        <dbReference type="ARBA" id="ARBA00035280"/>
    </source>
</evidence>
<geneLocation type="chloroplast" evidence="6"/>
<dbReference type="GeneID" id="33360899"/>
<dbReference type="PANTHER" id="PTHR36083:SF1">
    <property type="entry name" value="LARGE RIBOSOMAL SUBUNIT PROTEIN BL32C"/>
    <property type="match status" value="1"/>
</dbReference>
<dbReference type="InterPro" id="IPR011332">
    <property type="entry name" value="Ribosomal_zn-bd"/>
</dbReference>
<comment type="subcellular location">
    <subcellularLocation>
        <location evidence="5">Plastid</location>
        <location evidence="5">Chloroplast</location>
    </subcellularLocation>
</comment>
<dbReference type="GO" id="GO:0009507">
    <property type="term" value="C:chloroplast"/>
    <property type="evidence" value="ECO:0007669"/>
    <property type="project" value="UniProtKB-SubCell"/>
</dbReference>
<dbReference type="InterPro" id="IPR044958">
    <property type="entry name" value="Ribosomal_bL32_plant/cyanobact"/>
</dbReference>
<accession>A0A1Z1MNZ2</accession>
<reference evidence="6" key="1">
    <citation type="journal article" date="2017" name="J. Phycol.">
        <title>Analysis of chloroplast genomes and a supermatrix inform reclassification of the Rhodomelaceae (Rhodophyta).</title>
        <authorList>
            <person name="Diaz-Tapia P."/>
            <person name="Maggs C.A."/>
            <person name="West J.A."/>
            <person name="Verbruggen H."/>
        </authorList>
    </citation>
    <scope>NUCLEOTIDE SEQUENCE</scope>
    <source>
        <strain evidence="6">PD1509</strain>
    </source>
</reference>